<dbReference type="Gene3D" id="1.10.510.10">
    <property type="entry name" value="Transferase(Phosphotransferase) domain 1"/>
    <property type="match status" value="1"/>
</dbReference>
<evidence type="ECO:0000256" key="1">
    <source>
        <dbReference type="ARBA" id="ARBA00012513"/>
    </source>
</evidence>
<dbReference type="AlphaFoldDB" id="A0A6J0C9S3"/>
<comment type="catalytic activity">
    <reaction evidence="8">
        <text>L-seryl-[protein] + ATP = O-phospho-L-seryl-[protein] + ADP + H(+)</text>
        <dbReference type="Rhea" id="RHEA:17989"/>
        <dbReference type="Rhea" id="RHEA-COMP:9863"/>
        <dbReference type="Rhea" id="RHEA-COMP:11604"/>
        <dbReference type="ChEBI" id="CHEBI:15378"/>
        <dbReference type="ChEBI" id="CHEBI:29999"/>
        <dbReference type="ChEBI" id="CHEBI:30616"/>
        <dbReference type="ChEBI" id="CHEBI:83421"/>
        <dbReference type="ChEBI" id="CHEBI:456216"/>
        <dbReference type="EC" id="2.7.11.1"/>
    </reaction>
</comment>
<feature type="domain" description="Protein kinase" evidence="11">
    <location>
        <begin position="74"/>
        <end position="321"/>
    </location>
</feature>
<dbReference type="PROSITE" id="PS50011">
    <property type="entry name" value="PROTEIN_KINASE_DOM"/>
    <property type="match status" value="1"/>
</dbReference>
<dbReference type="PROSITE" id="PS00107">
    <property type="entry name" value="PROTEIN_KINASE_ATP"/>
    <property type="match status" value="1"/>
</dbReference>
<reference evidence="13" key="1">
    <citation type="submission" date="2025-08" db="UniProtKB">
        <authorList>
            <consortium name="RefSeq"/>
        </authorList>
    </citation>
    <scope>IDENTIFICATION</scope>
    <source>
        <tissue evidence="13">Thorax and Abdomen</tissue>
    </source>
</reference>
<evidence type="ECO:0000256" key="4">
    <source>
        <dbReference type="ARBA" id="ARBA00022741"/>
    </source>
</evidence>
<comment type="catalytic activity">
    <reaction evidence="7">
        <text>L-threonyl-[protein] + ATP = O-phospho-L-threonyl-[protein] + ADP + H(+)</text>
        <dbReference type="Rhea" id="RHEA:46608"/>
        <dbReference type="Rhea" id="RHEA-COMP:11060"/>
        <dbReference type="Rhea" id="RHEA-COMP:11605"/>
        <dbReference type="ChEBI" id="CHEBI:15378"/>
        <dbReference type="ChEBI" id="CHEBI:30013"/>
        <dbReference type="ChEBI" id="CHEBI:30616"/>
        <dbReference type="ChEBI" id="CHEBI:61977"/>
        <dbReference type="ChEBI" id="CHEBI:456216"/>
        <dbReference type="EC" id="2.7.11.1"/>
    </reaction>
</comment>
<comment type="similarity">
    <text evidence="10">Belongs to the protein kinase superfamily.</text>
</comment>
<dbReference type="PIRSF" id="PIRSF000654">
    <property type="entry name" value="Integrin-linked_kinase"/>
    <property type="match status" value="1"/>
</dbReference>
<dbReference type="InterPro" id="IPR000719">
    <property type="entry name" value="Prot_kinase_dom"/>
</dbReference>
<dbReference type="RefSeq" id="XP_015523014.2">
    <property type="nucleotide sequence ID" value="XM_015667528.2"/>
</dbReference>
<evidence type="ECO:0000256" key="7">
    <source>
        <dbReference type="ARBA" id="ARBA00047899"/>
    </source>
</evidence>
<evidence type="ECO:0000256" key="3">
    <source>
        <dbReference type="ARBA" id="ARBA00022679"/>
    </source>
</evidence>
<evidence type="ECO:0000256" key="10">
    <source>
        <dbReference type="RuleBase" id="RU000304"/>
    </source>
</evidence>
<gene>
    <name evidence="13" type="primary">LOC107226645</name>
</gene>
<dbReference type="InterPro" id="IPR008271">
    <property type="entry name" value="Ser/Thr_kinase_AS"/>
</dbReference>
<evidence type="ECO:0000313" key="12">
    <source>
        <dbReference type="Proteomes" id="UP000829291"/>
    </source>
</evidence>
<evidence type="ECO:0000313" key="13">
    <source>
        <dbReference type="RefSeq" id="XP_015523014.2"/>
    </source>
</evidence>
<feature type="binding site" evidence="9">
    <location>
        <position position="101"/>
    </location>
    <ligand>
        <name>ATP</name>
        <dbReference type="ChEBI" id="CHEBI:30616"/>
    </ligand>
</feature>
<dbReference type="OrthoDB" id="4062651at2759"/>
<dbReference type="FunCoup" id="A0A6J0C9S3">
    <property type="interactions" value="23"/>
</dbReference>
<dbReference type="Proteomes" id="UP000829291">
    <property type="component" value="Chromosome 2"/>
</dbReference>
<dbReference type="GeneID" id="107226645"/>
<dbReference type="EC" id="2.7.11.1" evidence="1"/>
<organism evidence="13">
    <name type="scientific">Neodiprion lecontei</name>
    <name type="common">Redheaded pine sawfly</name>
    <dbReference type="NCBI Taxonomy" id="441921"/>
    <lineage>
        <taxon>Eukaryota</taxon>
        <taxon>Metazoa</taxon>
        <taxon>Ecdysozoa</taxon>
        <taxon>Arthropoda</taxon>
        <taxon>Hexapoda</taxon>
        <taxon>Insecta</taxon>
        <taxon>Pterygota</taxon>
        <taxon>Neoptera</taxon>
        <taxon>Endopterygota</taxon>
        <taxon>Hymenoptera</taxon>
        <taxon>Tenthredinoidea</taxon>
        <taxon>Diprionidae</taxon>
        <taxon>Diprioninae</taxon>
        <taxon>Neodiprion</taxon>
    </lineage>
</organism>
<evidence type="ECO:0000256" key="8">
    <source>
        <dbReference type="ARBA" id="ARBA00048679"/>
    </source>
</evidence>
<dbReference type="KEGG" id="nlo:107226645"/>
<keyword evidence="3" id="KW-0808">Transferase</keyword>
<evidence type="ECO:0000256" key="2">
    <source>
        <dbReference type="ARBA" id="ARBA00022527"/>
    </source>
</evidence>
<keyword evidence="6 9" id="KW-0067">ATP-binding</keyword>
<dbReference type="InterPro" id="IPR051681">
    <property type="entry name" value="Ser/Thr_Kinases-Pseudokinases"/>
</dbReference>
<dbReference type="SMART" id="SM00220">
    <property type="entry name" value="S_TKc"/>
    <property type="match status" value="1"/>
</dbReference>
<evidence type="ECO:0000259" key="11">
    <source>
        <dbReference type="PROSITE" id="PS50011"/>
    </source>
</evidence>
<keyword evidence="2 10" id="KW-0723">Serine/threonine-protein kinase</keyword>
<protein>
    <recommendedName>
        <fullName evidence="1">non-specific serine/threonine protein kinase</fullName>
        <ecNumber evidence="1">2.7.11.1</ecNumber>
    </recommendedName>
</protein>
<evidence type="ECO:0000256" key="6">
    <source>
        <dbReference type="ARBA" id="ARBA00022840"/>
    </source>
</evidence>
<dbReference type="Gene3D" id="3.30.200.20">
    <property type="entry name" value="Phosphorylase Kinase, domain 1"/>
    <property type="match status" value="1"/>
</dbReference>
<dbReference type="Pfam" id="PF00069">
    <property type="entry name" value="Pkinase"/>
    <property type="match status" value="1"/>
</dbReference>
<keyword evidence="5 13" id="KW-0418">Kinase</keyword>
<dbReference type="GO" id="GO:0004674">
    <property type="term" value="F:protein serine/threonine kinase activity"/>
    <property type="evidence" value="ECO:0007669"/>
    <property type="project" value="UniProtKB-KW"/>
</dbReference>
<proteinExistence type="inferred from homology"/>
<name>A0A6J0C9S3_NEOLC</name>
<dbReference type="PROSITE" id="PS00108">
    <property type="entry name" value="PROTEIN_KINASE_ST"/>
    <property type="match status" value="1"/>
</dbReference>
<dbReference type="SUPFAM" id="SSF56112">
    <property type="entry name" value="Protein kinase-like (PK-like)"/>
    <property type="match status" value="1"/>
</dbReference>
<accession>A0A6J0C9S3</accession>
<evidence type="ECO:0000256" key="5">
    <source>
        <dbReference type="ARBA" id="ARBA00022777"/>
    </source>
</evidence>
<dbReference type="GO" id="GO:0005524">
    <property type="term" value="F:ATP binding"/>
    <property type="evidence" value="ECO:0007669"/>
    <property type="project" value="UniProtKB-UniRule"/>
</dbReference>
<evidence type="ECO:0000256" key="9">
    <source>
        <dbReference type="PROSITE-ProRule" id="PRU10141"/>
    </source>
</evidence>
<dbReference type="InParanoid" id="A0A6J0C9S3"/>
<dbReference type="PANTHER" id="PTHR44329:SF285">
    <property type="entry name" value="V-MOS MOLONEY MURINE SARCOMA VIRAL ONCO HOMOLOG"/>
    <property type="match status" value="1"/>
</dbReference>
<dbReference type="InterPro" id="IPR011009">
    <property type="entry name" value="Kinase-like_dom_sf"/>
</dbReference>
<sequence>MASPRGIFEIGRLAPRSPQIVQNIRFTSSPKSPLRNNLSTDCVEAKINTKPCTLSLVNVDTPNRKKILNTGLTHCTRKILGSGGFGTVIQASYKGDQVAAKILRRRKDSDNSVISEKHATTLRHANVIRILGIEQGEVFSMITMELCGKSLQERLDEGPLNCQERLNIFKAITFAIQFCHRAGVVHADVKPKNILMAADGNPKLADFGSSVLLGEEDTYTGIRGTPGYVAPEVIRGELPSPPSDIYSLGILAWQMLSRTLPFADLHPHAILYLTGKGIKPEDSMLDDNLGGKYKALYSKMWSFEKTDRPSIDGVATELQDLEVEAKC</sequence>
<dbReference type="InterPro" id="IPR017441">
    <property type="entry name" value="Protein_kinase_ATP_BS"/>
</dbReference>
<keyword evidence="12" id="KW-1185">Reference proteome</keyword>
<keyword evidence="4 9" id="KW-0547">Nucleotide-binding</keyword>
<dbReference type="PANTHER" id="PTHR44329">
    <property type="entry name" value="SERINE/THREONINE-PROTEIN KINASE TNNI3K-RELATED"/>
    <property type="match status" value="1"/>
</dbReference>